<dbReference type="EMBL" id="QRGP01000001">
    <property type="protein sequence ID" value="RDV06630.1"/>
    <property type="molecule type" value="Genomic_DNA"/>
</dbReference>
<gene>
    <name evidence="2" type="ORF">DXH95_04215</name>
</gene>
<dbReference type="OrthoDB" id="9801692at2"/>
<evidence type="ECO:0000313" key="3">
    <source>
        <dbReference type="Proteomes" id="UP000263833"/>
    </source>
</evidence>
<reference evidence="3" key="1">
    <citation type="submission" date="2018-08" db="EMBL/GenBank/DDBJ databases">
        <authorList>
            <person name="Kim S.-J."/>
            <person name="Jung G.-Y."/>
        </authorList>
    </citation>
    <scope>NUCLEOTIDE SEQUENCE [LARGE SCALE GENOMIC DNA]</scope>
    <source>
        <strain evidence="3">GY_G</strain>
    </source>
</reference>
<comment type="caution">
    <text evidence="2">The sequence shown here is derived from an EMBL/GenBank/DDBJ whole genome shotgun (WGS) entry which is preliminary data.</text>
</comment>
<evidence type="ECO:0000256" key="1">
    <source>
        <dbReference type="SAM" id="SignalP"/>
    </source>
</evidence>
<dbReference type="Gene3D" id="3.40.50.150">
    <property type="entry name" value="Vaccinia Virus protein VP39"/>
    <property type="match status" value="1"/>
</dbReference>
<keyword evidence="2" id="KW-0808">Transferase</keyword>
<keyword evidence="1" id="KW-0732">Signal</keyword>
<feature type="signal peptide" evidence="1">
    <location>
        <begin position="1"/>
        <end position="20"/>
    </location>
</feature>
<keyword evidence="2" id="KW-0489">Methyltransferase</keyword>
<evidence type="ECO:0000313" key="2">
    <source>
        <dbReference type="EMBL" id="RDV06630.1"/>
    </source>
</evidence>
<sequence length="287" mass="32312">MKKMLFLALAATALSAPAIAENHGHKHDKAHAATHKAHQERMAKILADPSRAEDAKRDKYRHPAETFEFFRIHPDHVVGEYAPGGEWISRTLGRYMEGSGKFNGLYFSTTVFADEKTREAVKAGAAKFPDDVAKVTGKPASDYRAFTLDAIPEGAKGTFDRIIVMRMMHNLFRWNMADQEIKRMRELLKDDGLLGIEQHRAKTDAPYSYADGNKGYLREADVIKFMEVNGFELVAKSEINANAKDSANWPDGVWTLPPALRLKDVDKAKYEAIGESDRMTLLFKKRP</sequence>
<proteinExistence type="predicted"/>
<feature type="chain" id="PRO_5016571224" evidence="1">
    <location>
        <begin position="21"/>
        <end position="287"/>
    </location>
</feature>
<dbReference type="InterPro" id="IPR016980">
    <property type="entry name" value="S-AdoMet-dep_MeTrfase_Alr7345"/>
</dbReference>
<keyword evidence="3" id="KW-1185">Reference proteome</keyword>
<dbReference type="RefSeq" id="WP_115548179.1">
    <property type="nucleotide sequence ID" value="NZ_QRGP01000001.1"/>
</dbReference>
<dbReference type="Proteomes" id="UP000263833">
    <property type="component" value="Unassembled WGS sequence"/>
</dbReference>
<dbReference type="InterPro" id="IPR029063">
    <property type="entry name" value="SAM-dependent_MTases_sf"/>
</dbReference>
<dbReference type="AlphaFoldDB" id="A0A371BGC8"/>
<name>A0A371BGC8_9SPHN</name>
<dbReference type="GO" id="GO:0032259">
    <property type="term" value="P:methylation"/>
    <property type="evidence" value="ECO:0007669"/>
    <property type="project" value="UniProtKB-KW"/>
</dbReference>
<dbReference type="SUPFAM" id="SSF53335">
    <property type="entry name" value="S-adenosyl-L-methionine-dependent methyltransferases"/>
    <property type="match status" value="1"/>
</dbReference>
<accession>A0A371BGC8</accession>
<dbReference type="PIRSF" id="PIRSF031679">
    <property type="entry name" value="Mtase_Alr7345_prd"/>
    <property type="match status" value="1"/>
</dbReference>
<protein>
    <submittedName>
        <fullName evidence="2">Methyltransferase</fullName>
    </submittedName>
</protein>
<dbReference type="GO" id="GO:0008168">
    <property type="term" value="F:methyltransferase activity"/>
    <property type="evidence" value="ECO:0007669"/>
    <property type="project" value="UniProtKB-KW"/>
</dbReference>
<organism evidence="2 3">
    <name type="scientific">Sphingorhabdus pulchriflava</name>
    <dbReference type="NCBI Taxonomy" id="2292257"/>
    <lineage>
        <taxon>Bacteria</taxon>
        <taxon>Pseudomonadati</taxon>
        <taxon>Pseudomonadota</taxon>
        <taxon>Alphaproteobacteria</taxon>
        <taxon>Sphingomonadales</taxon>
        <taxon>Sphingomonadaceae</taxon>
        <taxon>Sphingorhabdus</taxon>
    </lineage>
</organism>